<keyword evidence="4" id="KW-1185">Reference proteome</keyword>
<organism evidence="3 4">
    <name type="scientific">Tanacetum coccineum</name>
    <dbReference type="NCBI Taxonomy" id="301880"/>
    <lineage>
        <taxon>Eukaryota</taxon>
        <taxon>Viridiplantae</taxon>
        <taxon>Streptophyta</taxon>
        <taxon>Embryophyta</taxon>
        <taxon>Tracheophyta</taxon>
        <taxon>Spermatophyta</taxon>
        <taxon>Magnoliopsida</taxon>
        <taxon>eudicotyledons</taxon>
        <taxon>Gunneridae</taxon>
        <taxon>Pentapetalae</taxon>
        <taxon>asterids</taxon>
        <taxon>campanulids</taxon>
        <taxon>Asterales</taxon>
        <taxon>Asteraceae</taxon>
        <taxon>Asteroideae</taxon>
        <taxon>Anthemideae</taxon>
        <taxon>Anthemidinae</taxon>
        <taxon>Tanacetum</taxon>
    </lineage>
</organism>
<dbReference type="Proteomes" id="UP001151760">
    <property type="component" value="Unassembled WGS sequence"/>
</dbReference>
<comment type="subcellular location">
    <subcellularLocation>
        <location evidence="1">Mitochondrion inner membrane</location>
        <topology evidence="1">Single-pass membrane protein</topology>
    </subcellularLocation>
</comment>
<evidence type="ECO:0000313" key="3">
    <source>
        <dbReference type="EMBL" id="GJT95688.1"/>
    </source>
</evidence>
<keyword evidence="1" id="KW-0813">Transport</keyword>
<reference evidence="3" key="2">
    <citation type="submission" date="2022-01" db="EMBL/GenBank/DDBJ databases">
        <authorList>
            <person name="Yamashiro T."/>
            <person name="Shiraishi A."/>
            <person name="Satake H."/>
            <person name="Nakayama K."/>
        </authorList>
    </citation>
    <scope>NUCLEOTIDE SEQUENCE</scope>
</reference>
<dbReference type="SUPFAM" id="SSF56784">
    <property type="entry name" value="HAD-like"/>
    <property type="match status" value="1"/>
</dbReference>
<feature type="domain" description="FCP1 homology" evidence="2">
    <location>
        <begin position="75"/>
        <end position="261"/>
    </location>
</feature>
<sequence>ADSGVFGYCFSVKMGAVFELFEWPFPWIKVSVPIQKDKMIMSAVASDDSYIDEKQENEKEVRIHQGIRLDKLSILGRKKKLLVLPLGGIIVHRAHRAKPYDIPKTRQPNFKYGHFLVYKRPYCEDFLMFCIERFEVGIWSSAREQNMQWGLTNVVGELKSKILFTWGRSKRMHGHGVQVFGKRDKPLFIKELRHLWRNDYSNLPWHDGDCASSNTLLITAPTKALLYPPNTGIPPWNYDPENEEDNFLGPDGELRVFLNGLAGAMDVPTYVKDNRIGRFLKGKLYEGP</sequence>
<comment type="subunit">
    <text evidence="1">Component of the TIM23 complex.</text>
</comment>
<comment type="function">
    <text evidence="1">Essential component of the TIM23 complex, a complex that mediates the translocation of transit peptide-containing proteins across the mitochondrial inner membrane.</text>
</comment>
<keyword evidence="1" id="KW-0653">Protein transport</keyword>
<dbReference type="InterPro" id="IPR023214">
    <property type="entry name" value="HAD_sf"/>
</dbReference>
<dbReference type="InterPro" id="IPR036412">
    <property type="entry name" value="HAD-like_sf"/>
</dbReference>
<dbReference type="Gene3D" id="3.40.50.1000">
    <property type="entry name" value="HAD superfamily/HAD-like"/>
    <property type="match status" value="1"/>
</dbReference>
<proteinExistence type="inferred from homology"/>
<name>A0ABQ5I6D1_9ASTR</name>
<keyword evidence="1" id="KW-0496">Mitochondrion</keyword>
<dbReference type="PANTHER" id="PTHR12210">
    <property type="entry name" value="DULLARD PROTEIN PHOSPHATASE"/>
    <property type="match status" value="1"/>
</dbReference>
<dbReference type="SMART" id="SM00577">
    <property type="entry name" value="CPDc"/>
    <property type="match status" value="1"/>
</dbReference>
<accession>A0ABQ5I6D1</accession>
<dbReference type="InterPro" id="IPR050365">
    <property type="entry name" value="TIM50"/>
</dbReference>
<dbReference type="InterPro" id="IPR004274">
    <property type="entry name" value="FCP1_dom"/>
</dbReference>
<evidence type="ECO:0000256" key="1">
    <source>
        <dbReference type="RuleBase" id="RU365079"/>
    </source>
</evidence>
<dbReference type="PROSITE" id="PS50969">
    <property type="entry name" value="FCP1"/>
    <property type="match status" value="1"/>
</dbReference>
<keyword evidence="1" id="KW-0809">Transit peptide</keyword>
<evidence type="ECO:0000313" key="4">
    <source>
        <dbReference type="Proteomes" id="UP001151760"/>
    </source>
</evidence>
<comment type="caution">
    <text evidence="3">The sequence shown here is derived from an EMBL/GenBank/DDBJ whole genome shotgun (WGS) entry which is preliminary data.</text>
</comment>
<evidence type="ECO:0000259" key="2">
    <source>
        <dbReference type="PROSITE" id="PS50969"/>
    </source>
</evidence>
<gene>
    <name evidence="3" type="ORF">Tco_1091206</name>
</gene>
<protein>
    <recommendedName>
        <fullName evidence="1">Mitochondrial import inner membrane translocase subunit TIM50</fullName>
    </recommendedName>
</protein>
<dbReference type="EMBL" id="BQNB010020413">
    <property type="protein sequence ID" value="GJT95688.1"/>
    <property type="molecule type" value="Genomic_DNA"/>
</dbReference>
<comment type="similarity">
    <text evidence="1">Belongs to the TIM50 family.</text>
</comment>
<feature type="non-terminal residue" evidence="3">
    <location>
        <position position="1"/>
    </location>
</feature>
<dbReference type="Pfam" id="PF03031">
    <property type="entry name" value="NIF"/>
    <property type="match status" value="1"/>
</dbReference>
<reference evidence="3" key="1">
    <citation type="journal article" date="2022" name="Int. J. Mol. Sci.">
        <title>Draft Genome of Tanacetum Coccineum: Genomic Comparison of Closely Related Tanacetum-Family Plants.</title>
        <authorList>
            <person name="Yamashiro T."/>
            <person name="Shiraishi A."/>
            <person name="Nakayama K."/>
            <person name="Satake H."/>
        </authorList>
    </citation>
    <scope>NUCLEOTIDE SEQUENCE</scope>
</reference>
<keyword evidence="1" id="KW-0811">Translocation</keyword>